<comment type="similarity">
    <text evidence="3">Belongs to the WD repeat WDR91 family.</text>
</comment>
<dbReference type="InterPro" id="IPR039724">
    <property type="entry name" value="WDR91"/>
</dbReference>
<comment type="subcellular location">
    <subcellularLocation>
        <location evidence="1">Early endosome</location>
    </subcellularLocation>
    <subcellularLocation>
        <location evidence="2">Late endosome</location>
    </subcellularLocation>
</comment>
<dbReference type="GO" id="GO:0031902">
    <property type="term" value="C:late endosome membrane"/>
    <property type="evidence" value="ECO:0007669"/>
    <property type="project" value="TreeGrafter"/>
</dbReference>
<evidence type="ECO:0000256" key="6">
    <source>
        <dbReference type="SAM" id="SignalP"/>
    </source>
</evidence>
<dbReference type="PANTHER" id="PTHR13083">
    <property type="entry name" value="WD REPEAT-CONTAINING PROTEIN 91"/>
    <property type="match status" value="1"/>
</dbReference>
<keyword evidence="6" id="KW-0732">Signal</keyword>
<feature type="compositionally biased region" description="Low complexity" evidence="5">
    <location>
        <begin position="236"/>
        <end position="245"/>
    </location>
</feature>
<dbReference type="Pfam" id="PF23138">
    <property type="entry name" value="CTLH_Armc9"/>
    <property type="match status" value="1"/>
</dbReference>
<organism evidence="8 9">
    <name type="scientific">Schistosoma mattheei</name>
    <dbReference type="NCBI Taxonomy" id="31246"/>
    <lineage>
        <taxon>Eukaryota</taxon>
        <taxon>Metazoa</taxon>
        <taxon>Spiralia</taxon>
        <taxon>Lophotrochozoa</taxon>
        <taxon>Platyhelminthes</taxon>
        <taxon>Trematoda</taxon>
        <taxon>Digenea</taxon>
        <taxon>Strigeidida</taxon>
        <taxon>Schistosomatoidea</taxon>
        <taxon>Schistosomatidae</taxon>
        <taxon>Schistosoma</taxon>
    </lineage>
</organism>
<accession>A0AA85BXJ9</accession>
<evidence type="ECO:0000313" key="8">
    <source>
        <dbReference type="Proteomes" id="UP000050791"/>
    </source>
</evidence>
<dbReference type="GO" id="GO:0031901">
    <property type="term" value="C:early endosome membrane"/>
    <property type="evidence" value="ECO:0007669"/>
    <property type="project" value="TreeGrafter"/>
</dbReference>
<keyword evidence="4" id="KW-0967">Endosome</keyword>
<dbReference type="GO" id="GO:0045022">
    <property type="term" value="P:early endosome to late endosome transport"/>
    <property type="evidence" value="ECO:0007669"/>
    <property type="project" value="InterPro"/>
</dbReference>
<protein>
    <recommendedName>
        <fullName evidence="7">ARMC9 CTLH-like domain-containing protein</fullName>
    </recommendedName>
</protein>
<sequence>MFNFKLDIIIHLYMFLPGVIPDPLLQDTEALLVIDARQDVFVLSRVRMQDGVCERFVRRYLLSKNFKDTLNAFEIEYSKEKNRGKFQPLDIIDQLQEAIYDSNLSQLTNQWNFLENTLFHRLSGDKQLAANELKVHVFRTYLVQAKIKKRHAKMTEFFELLSSQFSFGKEEWQSWCALPYAADPKMHSEFFMYFTKSWMDVLILSLTNFLCLINYSESNQSRVFFETEFPNRKNKSSTNEKTSTSGNQLPFGELLDDFNELGTIRTNSKLS</sequence>
<evidence type="ECO:0000259" key="7">
    <source>
        <dbReference type="Pfam" id="PF23138"/>
    </source>
</evidence>
<proteinExistence type="inferred from homology"/>
<evidence type="ECO:0000313" key="9">
    <source>
        <dbReference type="WBParaSite" id="SMTH1_85270.1"/>
    </source>
</evidence>
<dbReference type="InterPro" id="IPR056327">
    <property type="entry name" value="ARMC9_CTLH-like_dom"/>
</dbReference>
<reference evidence="9" key="1">
    <citation type="submission" date="2023-11" db="UniProtKB">
        <authorList>
            <consortium name="WormBaseParasite"/>
        </authorList>
    </citation>
    <scope>IDENTIFICATION</scope>
</reference>
<feature type="domain" description="ARMC9 CTLH-like" evidence="7">
    <location>
        <begin position="92"/>
        <end position="212"/>
    </location>
</feature>
<name>A0AA85BXJ9_9TREM</name>
<dbReference type="PANTHER" id="PTHR13083:SF3">
    <property type="entry name" value="WD REPEAT-CONTAINING PROTEIN 91"/>
    <property type="match status" value="1"/>
</dbReference>
<dbReference type="Proteomes" id="UP000050791">
    <property type="component" value="Unassembled WGS sequence"/>
</dbReference>
<dbReference type="GO" id="GO:0051898">
    <property type="term" value="P:negative regulation of phosphatidylinositol 3-kinase/protein kinase B signal transduction"/>
    <property type="evidence" value="ECO:0007669"/>
    <property type="project" value="InterPro"/>
</dbReference>
<dbReference type="GO" id="GO:0141039">
    <property type="term" value="F:phosphatidylinositol 3-kinase inhibitor activity"/>
    <property type="evidence" value="ECO:0007669"/>
    <property type="project" value="InterPro"/>
</dbReference>
<feature type="region of interest" description="Disordered" evidence="5">
    <location>
        <begin position="232"/>
        <end position="253"/>
    </location>
</feature>
<evidence type="ECO:0000256" key="4">
    <source>
        <dbReference type="ARBA" id="ARBA00022753"/>
    </source>
</evidence>
<evidence type="ECO:0000256" key="3">
    <source>
        <dbReference type="ARBA" id="ARBA00006128"/>
    </source>
</evidence>
<evidence type="ECO:0000256" key="2">
    <source>
        <dbReference type="ARBA" id="ARBA00004603"/>
    </source>
</evidence>
<evidence type="ECO:0000256" key="5">
    <source>
        <dbReference type="SAM" id="MobiDB-lite"/>
    </source>
</evidence>
<feature type="chain" id="PRO_5041723623" description="ARMC9 CTLH-like domain-containing protein" evidence="6">
    <location>
        <begin position="22"/>
        <end position="271"/>
    </location>
</feature>
<evidence type="ECO:0000256" key="1">
    <source>
        <dbReference type="ARBA" id="ARBA00004412"/>
    </source>
</evidence>
<dbReference type="AlphaFoldDB" id="A0AA85BXJ9"/>
<feature type="signal peptide" evidence="6">
    <location>
        <begin position="1"/>
        <end position="21"/>
    </location>
</feature>
<dbReference type="WBParaSite" id="SMTH1_85270.1">
    <property type="protein sequence ID" value="SMTH1_85270.1"/>
    <property type="gene ID" value="SMTH1_85270"/>
</dbReference>